<dbReference type="SUPFAM" id="SSF46785">
    <property type="entry name" value="Winged helix' DNA-binding domain"/>
    <property type="match status" value="1"/>
</dbReference>
<dbReference type="PRINTS" id="PR00598">
    <property type="entry name" value="HTHMARR"/>
</dbReference>
<name>U3A3Y6_VIBPR</name>
<gene>
    <name evidence="5" type="ORF">VPR01S_11_00550</name>
</gene>
<dbReference type="AlphaFoldDB" id="U3A3Y6"/>
<dbReference type="RefSeq" id="WP_021706033.1">
    <property type="nucleotide sequence ID" value="NZ_BATJ01000011.1"/>
</dbReference>
<dbReference type="Proteomes" id="UP000016570">
    <property type="component" value="Unassembled WGS sequence"/>
</dbReference>
<evidence type="ECO:0000259" key="4">
    <source>
        <dbReference type="PROSITE" id="PS50995"/>
    </source>
</evidence>
<dbReference type="PANTHER" id="PTHR33164:SF64">
    <property type="entry name" value="TRANSCRIPTIONAL REGULATOR SLYA"/>
    <property type="match status" value="1"/>
</dbReference>
<evidence type="ECO:0000256" key="3">
    <source>
        <dbReference type="ARBA" id="ARBA00023163"/>
    </source>
</evidence>
<evidence type="ECO:0000313" key="6">
    <source>
        <dbReference type="Proteomes" id="UP000016570"/>
    </source>
</evidence>
<dbReference type="InterPro" id="IPR036390">
    <property type="entry name" value="WH_DNA-bd_sf"/>
</dbReference>
<feature type="domain" description="HTH marR-type" evidence="4">
    <location>
        <begin position="3"/>
        <end position="135"/>
    </location>
</feature>
<evidence type="ECO:0000313" key="5">
    <source>
        <dbReference type="EMBL" id="GAD68062.1"/>
    </source>
</evidence>
<dbReference type="GO" id="GO:0003700">
    <property type="term" value="F:DNA-binding transcription factor activity"/>
    <property type="evidence" value="ECO:0007669"/>
    <property type="project" value="InterPro"/>
</dbReference>
<sequence>MGQIHVGYLLSDVWRLIRKRFHQDPNIQAMTLSQAKALNLISRHEGIKQVELADLLEIKPMSVVRVIDQLVSEGLVERRPNPNDRRAHLLYLKPAASEQLAIISSVGNTIWADALEGLSEEEKNQFIRTLNRIHHNLAK</sequence>
<dbReference type="Pfam" id="PF01047">
    <property type="entry name" value="MarR"/>
    <property type="match status" value="1"/>
</dbReference>
<comment type="caution">
    <text evidence="5">The sequence shown here is derived from an EMBL/GenBank/DDBJ whole genome shotgun (WGS) entry which is preliminary data.</text>
</comment>
<keyword evidence="2" id="KW-0238">DNA-binding</keyword>
<dbReference type="Gene3D" id="1.10.10.10">
    <property type="entry name" value="Winged helix-like DNA-binding domain superfamily/Winged helix DNA-binding domain"/>
    <property type="match status" value="1"/>
</dbReference>
<organism evidence="5 6">
    <name type="scientific">Vibrio proteolyticus NBRC 13287</name>
    <dbReference type="NCBI Taxonomy" id="1219065"/>
    <lineage>
        <taxon>Bacteria</taxon>
        <taxon>Pseudomonadati</taxon>
        <taxon>Pseudomonadota</taxon>
        <taxon>Gammaproteobacteria</taxon>
        <taxon>Vibrionales</taxon>
        <taxon>Vibrionaceae</taxon>
        <taxon>Vibrio</taxon>
    </lineage>
</organism>
<evidence type="ECO:0000256" key="1">
    <source>
        <dbReference type="ARBA" id="ARBA00023015"/>
    </source>
</evidence>
<dbReference type="GO" id="GO:0006950">
    <property type="term" value="P:response to stress"/>
    <property type="evidence" value="ECO:0007669"/>
    <property type="project" value="TreeGrafter"/>
</dbReference>
<dbReference type="InterPro" id="IPR000835">
    <property type="entry name" value="HTH_MarR-typ"/>
</dbReference>
<dbReference type="GO" id="GO:0003677">
    <property type="term" value="F:DNA binding"/>
    <property type="evidence" value="ECO:0007669"/>
    <property type="project" value="UniProtKB-KW"/>
</dbReference>
<keyword evidence="3" id="KW-0804">Transcription</keyword>
<dbReference type="PANTHER" id="PTHR33164">
    <property type="entry name" value="TRANSCRIPTIONAL REGULATOR, MARR FAMILY"/>
    <property type="match status" value="1"/>
</dbReference>
<dbReference type="InterPro" id="IPR039422">
    <property type="entry name" value="MarR/SlyA-like"/>
</dbReference>
<dbReference type="STRING" id="1219065.VPR01S_11_00550"/>
<dbReference type="eggNOG" id="COG1846">
    <property type="taxonomic scope" value="Bacteria"/>
</dbReference>
<dbReference type="InterPro" id="IPR036388">
    <property type="entry name" value="WH-like_DNA-bd_sf"/>
</dbReference>
<accession>U3A3Y6</accession>
<proteinExistence type="predicted"/>
<dbReference type="SMART" id="SM00347">
    <property type="entry name" value="HTH_MARR"/>
    <property type="match status" value="1"/>
</dbReference>
<dbReference type="PROSITE" id="PS50995">
    <property type="entry name" value="HTH_MARR_2"/>
    <property type="match status" value="1"/>
</dbReference>
<evidence type="ECO:0000256" key="2">
    <source>
        <dbReference type="ARBA" id="ARBA00023125"/>
    </source>
</evidence>
<dbReference type="EMBL" id="BATJ01000011">
    <property type="protein sequence ID" value="GAD68062.1"/>
    <property type="molecule type" value="Genomic_DNA"/>
</dbReference>
<keyword evidence="1" id="KW-0805">Transcription regulation</keyword>
<keyword evidence="6" id="KW-1185">Reference proteome</keyword>
<reference evidence="5 6" key="1">
    <citation type="submission" date="2013-09" db="EMBL/GenBank/DDBJ databases">
        <title>Whole genome shotgun sequence of Vibrio proteolyticus NBRC 13287.</title>
        <authorList>
            <person name="Isaki S."/>
            <person name="Hosoyama A."/>
            <person name="Numata M."/>
            <person name="Hashimoto M."/>
            <person name="Hosoyama Y."/>
            <person name="Tsuchikane K."/>
            <person name="Noguchi M."/>
            <person name="Hirakata S."/>
            <person name="Ichikawa N."/>
            <person name="Ohji S."/>
            <person name="Yamazoe A."/>
            <person name="Fujita N."/>
        </authorList>
    </citation>
    <scope>NUCLEOTIDE SEQUENCE [LARGE SCALE GENOMIC DNA]</scope>
    <source>
        <strain evidence="5 6">NBRC 13287</strain>
    </source>
</reference>
<protein>
    <submittedName>
        <fullName evidence="5">Putative MarR family transcriptional regulator</fullName>
    </submittedName>
</protein>